<reference evidence="1 2" key="1">
    <citation type="journal article" date="2022" name="DNA Res.">
        <title>Chromosomal-level genome assembly of the orchid tree Bauhinia variegata (Leguminosae; Cercidoideae) supports the allotetraploid origin hypothesis of Bauhinia.</title>
        <authorList>
            <person name="Zhong Y."/>
            <person name="Chen Y."/>
            <person name="Zheng D."/>
            <person name="Pang J."/>
            <person name="Liu Y."/>
            <person name="Luo S."/>
            <person name="Meng S."/>
            <person name="Qian L."/>
            <person name="Wei D."/>
            <person name="Dai S."/>
            <person name="Zhou R."/>
        </authorList>
    </citation>
    <scope>NUCLEOTIDE SEQUENCE [LARGE SCALE GENOMIC DNA]</scope>
    <source>
        <strain evidence="1">BV-YZ2020</strain>
    </source>
</reference>
<sequence>MKFISLKDCNLTDDFLPTRLPHLPDLEVLSVNSCNFSILPVSIKEFHFLGRLDLIECNQLCEIREIPQNIKRVLAINCTSLTSESSGKLLSQKLHEPGNTYFVLPGSRIPEWFDHCCKGPSLSFWFRNKFPSIALCIVLSSPTLESYKLIINSTQRIFFHIGTHPKFTTDHIYLFDLKMRTSEDDIKEITVKQGWNLVEVSCVSPNKEEMPKWVGVYAYKKKNNMEDISFIRPDYAKRKFDDFLNYNPDSKLVGDQSLKRHPALVKKLERMTTWCYHAATPIILEAIWSMQAPPSIKILLWEICHHELPTCADLYTKKLSDSPICHICKGEPETLEHVFLLCPWTRPIWFECEFQWIVDMNSLKCIEVWLCQRLQKIKRIYPNFSQVNGLLGCICWCIWKGRNEFIFDGKPVNPMNALKRAETLYKEYSSSLSSSEAFSSIF</sequence>
<protein>
    <submittedName>
        <fullName evidence="1">Uncharacterized protein</fullName>
    </submittedName>
</protein>
<proteinExistence type="predicted"/>
<dbReference type="EMBL" id="CM039429">
    <property type="protein sequence ID" value="KAI4347701.1"/>
    <property type="molecule type" value="Genomic_DNA"/>
</dbReference>
<evidence type="ECO:0000313" key="1">
    <source>
        <dbReference type="EMBL" id="KAI4347701.1"/>
    </source>
</evidence>
<keyword evidence="2" id="KW-1185">Reference proteome</keyword>
<dbReference type="Proteomes" id="UP000828941">
    <property type="component" value="Chromosome 4"/>
</dbReference>
<accession>A0ACB9PJP8</accession>
<name>A0ACB9PJP8_BAUVA</name>
<organism evidence="1 2">
    <name type="scientific">Bauhinia variegata</name>
    <name type="common">Purple orchid tree</name>
    <name type="synonym">Phanera variegata</name>
    <dbReference type="NCBI Taxonomy" id="167791"/>
    <lineage>
        <taxon>Eukaryota</taxon>
        <taxon>Viridiplantae</taxon>
        <taxon>Streptophyta</taxon>
        <taxon>Embryophyta</taxon>
        <taxon>Tracheophyta</taxon>
        <taxon>Spermatophyta</taxon>
        <taxon>Magnoliopsida</taxon>
        <taxon>eudicotyledons</taxon>
        <taxon>Gunneridae</taxon>
        <taxon>Pentapetalae</taxon>
        <taxon>rosids</taxon>
        <taxon>fabids</taxon>
        <taxon>Fabales</taxon>
        <taxon>Fabaceae</taxon>
        <taxon>Cercidoideae</taxon>
        <taxon>Cercideae</taxon>
        <taxon>Bauhiniinae</taxon>
        <taxon>Bauhinia</taxon>
    </lineage>
</organism>
<evidence type="ECO:0000313" key="2">
    <source>
        <dbReference type="Proteomes" id="UP000828941"/>
    </source>
</evidence>
<comment type="caution">
    <text evidence="1">The sequence shown here is derived from an EMBL/GenBank/DDBJ whole genome shotgun (WGS) entry which is preliminary data.</text>
</comment>
<gene>
    <name evidence="1" type="ORF">L6164_008487</name>
</gene>